<dbReference type="EC" id="6.3.1.5" evidence="11 13"/>
<dbReference type="NCBIfam" id="NF001979">
    <property type="entry name" value="PRK00768.1"/>
    <property type="match status" value="1"/>
</dbReference>
<comment type="subunit">
    <text evidence="2 13">Homodimer.</text>
</comment>
<comment type="catalytic activity">
    <reaction evidence="9 13 15">
        <text>deamido-NAD(+) + NH4(+) + ATP = AMP + diphosphate + NAD(+) + H(+)</text>
        <dbReference type="Rhea" id="RHEA:21188"/>
        <dbReference type="ChEBI" id="CHEBI:15378"/>
        <dbReference type="ChEBI" id="CHEBI:28938"/>
        <dbReference type="ChEBI" id="CHEBI:30616"/>
        <dbReference type="ChEBI" id="CHEBI:33019"/>
        <dbReference type="ChEBI" id="CHEBI:57540"/>
        <dbReference type="ChEBI" id="CHEBI:58437"/>
        <dbReference type="ChEBI" id="CHEBI:456215"/>
        <dbReference type="EC" id="6.3.1.5"/>
    </reaction>
</comment>
<keyword evidence="4 13" id="KW-0479">Metal-binding</keyword>
<evidence type="ECO:0000256" key="7">
    <source>
        <dbReference type="ARBA" id="ARBA00022842"/>
    </source>
</evidence>
<dbReference type="InterPro" id="IPR014729">
    <property type="entry name" value="Rossmann-like_a/b/a_fold"/>
</dbReference>
<dbReference type="InterPro" id="IPR022310">
    <property type="entry name" value="NAD/GMP_synthase"/>
</dbReference>
<keyword evidence="7 13" id="KW-0460">Magnesium</keyword>
<comment type="similarity">
    <text evidence="1 13 14">Belongs to the NAD synthetase family.</text>
</comment>
<evidence type="ECO:0000256" key="13">
    <source>
        <dbReference type="HAMAP-Rule" id="MF_00193"/>
    </source>
</evidence>
<dbReference type="UniPathway" id="UPA00253">
    <property type="reaction ID" value="UER00333"/>
</dbReference>
<dbReference type="EMBL" id="FNFK01000006">
    <property type="protein sequence ID" value="SDJ89270.1"/>
    <property type="molecule type" value="Genomic_DNA"/>
</dbReference>
<evidence type="ECO:0000256" key="12">
    <source>
        <dbReference type="ARBA" id="ARBA00070926"/>
    </source>
</evidence>
<dbReference type="PANTHER" id="PTHR23090">
    <property type="entry name" value="NH 3 /GLUTAMINE-DEPENDENT NAD + SYNTHETASE"/>
    <property type="match status" value="1"/>
</dbReference>
<evidence type="ECO:0000256" key="1">
    <source>
        <dbReference type="ARBA" id="ARBA00005859"/>
    </source>
</evidence>
<evidence type="ECO:0000313" key="17">
    <source>
        <dbReference type="EMBL" id="SDJ89270.1"/>
    </source>
</evidence>
<dbReference type="GO" id="GO:0008795">
    <property type="term" value="F:NAD+ synthase activity"/>
    <property type="evidence" value="ECO:0007669"/>
    <property type="project" value="UniProtKB-UniRule"/>
</dbReference>
<dbReference type="Gene3D" id="3.40.50.620">
    <property type="entry name" value="HUPs"/>
    <property type="match status" value="1"/>
</dbReference>
<dbReference type="GO" id="GO:0003952">
    <property type="term" value="F:NAD+ synthase (glutamine-hydrolyzing) activity"/>
    <property type="evidence" value="ECO:0007669"/>
    <property type="project" value="InterPro"/>
</dbReference>
<dbReference type="InterPro" id="IPR022926">
    <property type="entry name" value="NH(3)-dep_NAD(+)_synth"/>
</dbReference>
<evidence type="ECO:0000259" key="16">
    <source>
        <dbReference type="Pfam" id="PF02540"/>
    </source>
</evidence>
<organism evidence="17 18">
    <name type="scientific">Alkalibacterium thalassium</name>
    <dbReference type="NCBI Taxonomy" id="426701"/>
    <lineage>
        <taxon>Bacteria</taxon>
        <taxon>Bacillati</taxon>
        <taxon>Bacillota</taxon>
        <taxon>Bacilli</taxon>
        <taxon>Lactobacillales</taxon>
        <taxon>Carnobacteriaceae</taxon>
        <taxon>Alkalibacterium</taxon>
    </lineage>
</organism>
<evidence type="ECO:0000256" key="8">
    <source>
        <dbReference type="ARBA" id="ARBA00023027"/>
    </source>
</evidence>
<feature type="binding site" evidence="13">
    <location>
        <begin position="48"/>
        <end position="55"/>
    </location>
    <ligand>
        <name>ATP</name>
        <dbReference type="ChEBI" id="CHEBI:30616"/>
    </ligand>
</feature>
<feature type="binding site" description="in other chain" evidence="13">
    <location>
        <begin position="262"/>
        <end position="263"/>
    </location>
    <ligand>
        <name>deamido-NAD(+)</name>
        <dbReference type="ChEBI" id="CHEBI:58437"/>
        <note>ligand shared between two neighboring subunits</note>
    </ligand>
</feature>
<dbReference type="GO" id="GO:0046872">
    <property type="term" value="F:metal ion binding"/>
    <property type="evidence" value="ECO:0007669"/>
    <property type="project" value="UniProtKB-KW"/>
</dbReference>
<feature type="binding site" description="in other chain" evidence="13">
    <location>
        <position position="175"/>
    </location>
    <ligand>
        <name>deamido-NAD(+)</name>
        <dbReference type="ChEBI" id="CHEBI:58437"/>
        <note>ligand shared between two neighboring subunits</note>
    </ligand>
</feature>
<dbReference type="NCBIfam" id="TIGR00552">
    <property type="entry name" value="nadE"/>
    <property type="match status" value="1"/>
</dbReference>
<sequence>MMSDLQKLIVEEMHVQKEINPKEEIRKSIDLMKDYFKKHSFLKTLVLGLSGGQDSTLLGKLAQLTVEELRKETGREDYAFIAVRLPYGEQADEADAMDAIEWIQPDKVFKVNIKGSVDALEKSLESNDFEISDFNKGNIKARARMIAQYGIAGDTDGVVLGTDHSAEAVTGFFTKYGDGGTDLNPLFRLNKEQGKQLLRELDAPKHLVEKTPTADLESDKPGLADEEALGVTYDEIDRYLIGEEVSKEAAETIEDWYLKTQHKRHLPITIFDEFWK</sequence>
<keyword evidence="18" id="KW-1185">Reference proteome</keyword>
<comment type="function">
    <text evidence="10 13">Catalyzes the ATP-dependent amidation of deamido-NAD to form NAD. Uses ammonia as a nitrogen source.</text>
</comment>
<accession>A0A1G8XHM1</accession>
<comment type="pathway">
    <text evidence="13">Cofactor biosynthesis; NAD(+) biosynthesis; NAD(+) from deamido-NAD(+) (ammonia route): step 1/1.</text>
</comment>
<reference evidence="18" key="1">
    <citation type="submission" date="2016-10" db="EMBL/GenBank/DDBJ databases">
        <authorList>
            <person name="Varghese N."/>
            <person name="Submissions S."/>
        </authorList>
    </citation>
    <scope>NUCLEOTIDE SEQUENCE [LARGE SCALE GENOMIC DNA]</scope>
    <source>
        <strain evidence="18">DSM 19181</strain>
    </source>
</reference>
<evidence type="ECO:0000256" key="5">
    <source>
        <dbReference type="ARBA" id="ARBA00022741"/>
    </source>
</evidence>
<keyword evidence="8 13" id="KW-0520">NAD</keyword>
<dbReference type="GO" id="GO:0009435">
    <property type="term" value="P:NAD+ biosynthetic process"/>
    <property type="evidence" value="ECO:0007669"/>
    <property type="project" value="UniProtKB-UniRule"/>
</dbReference>
<feature type="binding site" description="in other chain" evidence="13">
    <location>
        <position position="142"/>
    </location>
    <ligand>
        <name>deamido-NAD(+)</name>
        <dbReference type="ChEBI" id="CHEBI:58437"/>
        <note>ligand shared between two neighboring subunits</note>
    </ligand>
</feature>
<keyword evidence="3 13" id="KW-0436">Ligase</keyword>
<dbReference type="InterPro" id="IPR003694">
    <property type="entry name" value="NAD_synthase"/>
</dbReference>
<dbReference type="STRING" id="426701.SAMN04488098_100664"/>
<dbReference type="HAMAP" id="MF_00193">
    <property type="entry name" value="NadE_ammonia_dep"/>
    <property type="match status" value="1"/>
</dbReference>
<evidence type="ECO:0000256" key="15">
    <source>
        <dbReference type="RuleBase" id="RU003812"/>
    </source>
</evidence>
<feature type="binding site" evidence="13">
    <location>
        <position position="213"/>
    </location>
    <ligand>
        <name>ATP</name>
        <dbReference type="ChEBI" id="CHEBI:30616"/>
    </ligand>
</feature>
<feature type="binding site" evidence="13">
    <location>
        <position position="54"/>
    </location>
    <ligand>
        <name>Mg(2+)</name>
        <dbReference type="ChEBI" id="CHEBI:18420"/>
    </ligand>
</feature>
<evidence type="ECO:0000313" key="18">
    <source>
        <dbReference type="Proteomes" id="UP000199433"/>
    </source>
</evidence>
<evidence type="ECO:0000256" key="2">
    <source>
        <dbReference type="ARBA" id="ARBA00011738"/>
    </source>
</evidence>
<evidence type="ECO:0000256" key="14">
    <source>
        <dbReference type="RuleBase" id="RU003811"/>
    </source>
</evidence>
<evidence type="ECO:0000256" key="4">
    <source>
        <dbReference type="ARBA" id="ARBA00022723"/>
    </source>
</evidence>
<dbReference type="PANTHER" id="PTHR23090:SF7">
    <property type="entry name" value="NH(3)-DEPENDENT NAD(+) SYNTHETASE"/>
    <property type="match status" value="1"/>
</dbReference>
<dbReference type="Proteomes" id="UP000199433">
    <property type="component" value="Unassembled WGS sequence"/>
</dbReference>
<feature type="binding site" evidence="13">
    <location>
        <position position="167"/>
    </location>
    <ligand>
        <name>Mg(2+)</name>
        <dbReference type="ChEBI" id="CHEBI:18420"/>
    </ligand>
</feature>
<evidence type="ECO:0000256" key="3">
    <source>
        <dbReference type="ARBA" id="ARBA00022598"/>
    </source>
</evidence>
<dbReference type="GO" id="GO:0004359">
    <property type="term" value="F:glutaminase activity"/>
    <property type="evidence" value="ECO:0007669"/>
    <property type="project" value="InterPro"/>
</dbReference>
<dbReference type="SUPFAM" id="SSF52402">
    <property type="entry name" value="Adenine nucleotide alpha hydrolases-like"/>
    <property type="match status" value="1"/>
</dbReference>
<name>A0A1G8XHM1_9LACT</name>
<feature type="binding site" evidence="13">
    <location>
        <position position="191"/>
    </location>
    <ligand>
        <name>ATP</name>
        <dbReference type="ChEBI" id="CHEBI:30616"/>
    </ligand>
</feature>
<protein>
    <recommendedName>
        <fullName evidence="12 13">NH(3)-dependent NAD(+) synthetase</fullName>
        <ecNumber evidence="11 13">6.3.1.5</ecNumber>
    </recommendedName>
</protein>
<evidence type="ECO:0000256" key="9">
    <source>
        <dbReference type="ARBA" id="ARBA00051206"/>
    </source>
</evidence>
<feature type="binding site" evidence="13">
    <location>
        <position position="182"/>
    </location>
    <ligand>
        <name>deamido-NAD(+)</name>
        <dbReference type="ChEBI" id="CHEBI:58437"/>
        <note>ligand shared between two neighboring subunits</note>
    </ligand>
</feature>
<evidence type="ECO:0000256" key="11">
    <source>
        <dbReference type="ARBA" id="ARBA00066987"/>
    </source>
</evidence>
<evidence type="ECO:0000256" key="10">
    <source>
        <dbReference type="ARBA" id="ARBA00055966"/>
    </source>
</evidence>
<keyword evidence="5 13" id="KW-0547">Nucleotide-binding</keyword>
<dbReference type="AlphaFoldDB" id="A0A1G8XHM1"/>
<dbReference type="CDD" id="cd00553">
    <property type="entry name" value="NAD_synthase"/>
    <property type="match status" value="1"/>
</dbReference>
<feature type="domain" description="NAD/GMP synthase" evidence="16">
    <location>
        <begin position="25"/>
        <end position="267"/>
    </location>
</feature>
<gene>
    <name evidence="13" type="primary">nadE</name>
    <name evidence="17" type="ORF">SAMN04488098_100664</name>
</gene>
<dbReference type="GO" id="GO:0005737">
    <property type="term" value="C:cytoplasm"/>
    <property type="evidence" value="ECO:0007669"/>
    <property type="project" value="InterPro"/>
</dbReference>
<dbReference type="FunFam" id="3.40.50.620:FF:000015">
    <property type="entry name" value="NH(3)-dependent NAD(+) synthetase"/>
    <property type="match status" value="1"/>
</dbReference>
<feature type="binding site" evidence="13">
    <location>
        <position position="162"/>
    </location>
    <ligand>
        <name>ATP</name>
        <dbReference type="ChEBI" id="CHEBI:30616"/>
    </ligand>
</feature>
<evidence type="ECO:0000256" key="6">
    <source>
        <dbReference type="ARBA" id="ARBA00022840"/>
    </source>
</evidence>
<dbReference type="GO" id="GO:0005524">
    <property type="term" value="F:ATP binding"/>
    <property type="evidence" value="ECO:0007669"/>
    <property type="project" value="UniProtKB-UniRule"/>
</dbReference>
<keyword evidence="6 13" id="KW-0067">ATP-binding</keyword>
<dbReference type="Pfam" id="PF02540">
    <property type="entry name" value="NAD_synthase"/>
    <property type="match status" value="1"/>
</dbReference>
<proteinExistence type="inferred from homology"/>